<proteinExistence type="predicted"/>
<dbReference type="Proteomes" id="UP001276659">
    <property type="component" value="Unassembled WGS sequence"/>
</dbReference>
<comment type="caution">
    <text evidence="1">The sequence shown here is derived from an EMBL/GenBank/DDBJ whole genome shotgun (WGS) entry which is preliminary data.</text>
</comment>
<accession>A0AAD9ZGK4</accession>
<keyword evidence="2" id="KW-1185">Reference proteome</keyword>
<evidence type="ECO:0000313" key="2">
    <source>
        <dbReference type="Proteomes" id="UP001276659"/>
    </source>
</evidence>
<dbReference type="AlphaFoldDB" id="A0AAD9ZGK4"/>
<evidence type="ECO:0000313" key="1">
    <source>
        <dbReference type="EMBL" id="KAK3176659.1"/>
    </source>
</evidence>
<protein>
    <submittedName>
        <fullName evidence="1">Uncharacterized protein</fullName>
    </submittedName>
</protein>
<gene>
    <name evidence="1" type="ORF">OEA41_007982</name>
</gene>
<reference evidence="1" key="1">
    <citation type="submission" date="2022-11" db="EMBL/GenBank/DDBJ databases">
        <title>Chromosomal genome sequence assembly and mating type (MAT) locus characterization of the leprose asexual lichenized fungus Lepraria neglecta (Nyl.) Erichsen.</title>
        <authorList>
            <person name="Allen J.L."/>
            <person name="Pfeffer B."/>
        </authorList>
    </citation>
    <scope>NUCLEOTIDE SEQUENCE</scope>
    <source>
        <strain evidence="1">Allen 5258</strain>
    </source>
</reference>
<dbReference type="EMBL" id="JASNWA010000004">
    <property type="protein sequence ID" value="KAK3176659.1"/>
    <property type="molecule type" value="Genomic_DNA"/>
</dbReference>
<name>A0AAD9ZGK4_9LECA</name>
<organism evidence="1 2">
    <name type="scientific">Lepraria neglecta</name>
    <dbReference type="NCBI Taxonomy" id="209136"/>
    <lineage>
        <taxon>Eukaryota</taxon>
        <taxon>Fungi</taxon>
        <taxon>Dikarya</taxon>
        <taxon>Ascomycota</taxon>
        <taxon>Pezizomycotina</taxon>
        <taxon>Lecanoromycetes</taxon>
        <taxon>OSLEUM clade</taxon>
        <taxon>Lecanoromycetidae</taxon>
        <taxon>Lecanorales</taxon>
        <taxon>Lecanorineae</taxon>
        <taxon>Stereocaulaceae</taxon>
        <taxon>Lepraria</taxon>
    </lineage>
</organism>
<sequence>MASAIITGSVDIEYMNDIIASDSAPHIDAHVLIDMATAIEERGDDLVRGGDYLEAFLTYMAVLNGVQHGYLLPGQIWTVDGGASARLALGALLITLRIKVNDARRRLEEMGISEFQAGFRIALPKGRSSNGVGPVSPTYCGAVQYQLTTCWAKVSWSLRHFLAALWRRTENGN</sequence>